<dbReference type="InterPro" id="IPR036291">
    <property type="entry name" value="NAD(P)-bd_dom_sf"/>
</dbReference>
<dbReference type="PANTHER" id="PTHR43189">
    <property type="entry name" value="ZINC-TYPE ALCOHOL DEHYDROGENASE-LIKE PROTEIN C1198.01-RELATED"/>
    <property type="match status" value="1"/>
</dbReference>
<dbReference type="OrthoDB" id="9809185at2"/>
<dbReference type="SUPFAM" id="SSF50129">
    <property type="entry name" value="GroES-like"/>
    <property type="match status" value="1"/>
</dbReference>
<evidence type="ECO:0000256" key="4">
    <source>
        <dbReference type="ARBA" id="ARBA00023002"/>
    </source>
</evidence>
<dbReference type="Gene3D" id="3.90.180.10">
    <property type="entry name" value="Medium-chain alcohol dehydrogenases, catalytic domain"/>
    <property type="match status" value="1"/>
</dbReference>
<accession>A0A511TB32</accession>
<name>A0A511TB32_MYXFU</name>
<evidence type="ECO:0000256" key="2">
    <source>
        <dbReference type="ARBA" id="ARBA00022723"/>
    </source>
</evidence>
<dbReference type="PANTHER" id="PTHR43189:SF2">
    <property type="entry name" value="GLUCOSE 1-DEHYDROGENASE"/>
    <property type="match status" value="1"/>
</dbReference>
<sequence length="363" mass="38721">MKAVAVFPGKREVRVIDDAPEPQLQSPTQVKVRTHEVGVCGTDKDIVSFTYGSPPPGLDYLILGHECLGEVIEVGSAVKGVQKGDLVVPRVRRPCPHAICTACRQGHPDYCITGDFTERGIKEAHGFCSEYFVEDVAYVHRVPSELRQVAVLTEPLTIAEKGLRQLGHIQERLPWRPAPGRAVVLGGGPVGLLGMLALIRRGFATTVYSHKRAPNPKEAIAGAVGAPYLSTQDVSAQELVRRVGAADVIYEATGVAKATVDVLGALAPNGVLILTGVPSHGEELTLDGAAVLKQLVLHNQVVSGTVNAAALDFDMALEDLSHFRATWPGAVERLLTGRHPPEAFVDVVNGKVSGGIKNVISFR</sequence>
<dbReference type="STRING" id="1334629.MFUL124B02_00315"/>
<dbReference type="CDD" id="cd08230">
    <property type="entry name" value="glucose_DH"/>
    <property type="match status" value="1"/>
</dbReference>
<feature type="domain" description="Glucose dehydrogenase C-terminal" evidence="6">
    <location>
        <begin position="148"/>
        <end position="361"/>
    </location>
</feature>
<dbReference type="AlphaFoldDB" id="A0A511TB32"/>
<gene>
    <name evidence="7" type="ORF">MFU01_64270</name>
    <name evidence="8" type="ORF">SAMN05443572_114239</name>
</gene>
<evidence type="ECO:0000256" key="1">
    <source>
        <dbReference type="ARBA" id="ARBA00001947"/>
    </source>
</evidence>
<evidence type="ECO:0000313" key="10">
    <source>
        <dbReference type="Proteomes" id="UP000321514"/>
    </source>
</evidence>
<comment type="caution">
    <text evidence="7">The sequence shown here is derived from an EMBL/GenBank/DDBJ whole genome shotgun (WGS) entry which is preliminary data.</text>
</comment>
<organism evidence="7 10">
    <name type="scientific">Myxococcus fulvus</name>
    <dbReference type="NCBI Taxonomy" id="33"/>
    <lineage>
        <taxon>Bacteria</taxon>
        <taxon>Pseudomonadati</taxon>
        <taxon>Myxococcota</taxon>
        <taxon>Myxococcia</taxon>
        <taxon>Myxococcales</taxon>
        <taxon>Cystobacterineae</taxon>
        <taxon>Myxococcaceae</taxon>
        <taxon>Myxococcus</taxon>
    </lineage>
</organism>
<dbReference type="GO" id="GO:0016491">
    <property type="term" value="F:oxidoreductase activity"/>
    <property type="evidence" value="ECO:0007669"/>
    <property type="project" value="UniProtKB-KW"/>
</dbReference>
<dbReference type="InterPro" id="IPR013154">
    <property type="entry name" value="ADH-like_N"/>
</dbReference>
<dbReference type="InterPro" id="IPR011032">
    <property type="entry name" value="GroES-like_sf"/>
</dbReference>
<evidence type="ECO:0000313" key="9">
    <source>
        <dbReference type="Proteomes" id="UP000183760"/>
    </source>
</evidence>
<comment type="cofactor">
    <cofactor evidence="1">
        <name>Zn(2+)</name>
        <dbReference type="ChEBI" id="CHEBI:29105"/>
    </cofactor>
</comment>
<dbReference type="Gene3D" id="3.40.50.720">
    <property type="entry name" value="NAD(P)-binding Rossmann-like Domain"/>
    <property type="match status" value="1"/>
</dbReference>
<dbReference type="EMBL" id="FOIB01000014">
    <property type="protein sequence ID" value="SEU39936.1"/>
    <property type="molecule type" value="Genomic_DNA"/>
</dbReference>
<keyword evidence="3" id="KW-0862">Zinc</keyword>
<evidence type="ECO:0000259" key="5">
    <source>
        <dbReference type="Pfam" id="PF08240"/>
    </source>
</evidence>
<dbReference type="Proteomes" id="UP000321514">
    <property type="component" value="Unassembled WGS sequence"/>
</dbReference>
<feature type="domain" description="Alcohol dehydrogenase-like N-terminal" evidence="5">
    <location>
        <begin position="27"/>
        <end position="143"/>
    </location>
</feature>
<evidence type="ECO:0000259" key="6">
    <source>
        <dbReference type="Pfam" id="PF16912"/>
    </source>
</evidence>
<evidence type="ECO:0000313" key="8">
    <source>
        <dbReference type="EMBL" id="SEU39936.1"/>
    </source>
</evidence>
<proteinExistence type="predicted"/>
<evidence type="ECO:0000256" key="3">
    <source>
        <dbReference type="ARBA" id="ARBA00022833"/>
    </source>
</evidence>
<dbReference type="Proteomes" id="UP000183760">
    <property type="component" value="Unassembled WGS sequence"/>
</dbReference>
<reference evidence="8 9" key="1">
    <citation type="submission" date="2016-10" db="EMBL/GenBank/DDBJ databases">
        <authorList>
            <person name="Varghese N."/>
            <person name="Submissions S."/>
        </authorList>
    </citation>
    <scope>NUCLEOTIDE SEQUENCE [LARGE SCALE GENOMIC DNA]</scope>
    <source>
        <strain evidence="8 9">DSM 16525</strain>
    </source>
</reference>
<dbReference type="SUPFAM" id="SSF51735">
    <property type="entry name" value="NAD(P)-binding Rossmann-fold domains"/>
    <property type="match status" value="1"/>
</dbReference>
<keyword evidence="2" id="KW-0479">Metal-binding</keyword>
<dbReference type="Pfam" id="PF08240">
    <property type="entry name" value="ADH_N"/>
    <property type="match status" value="1"/>
</dbReference>
<dbReference type="InterPro" id="IPR031640">
    <property type="entry name" value="Glu_dehyd_C"/>
</dbReference>
<dbReference type="GO" id="GO:0046872">
    <property type="term" value="F:metal ion binding"/>
    <property type="evidence" value="ECO:0007669"/>
    <property type="project" value="UniProtKB-KW"/>
</dbReference>
<protein>
    <submittedName>
        <fullName evidence="7">Alcohol dehydrogenase</fullName>
    </submittedName>
    <submittedName>
        <fullName evidence="8">Threonine dehydrogenase</fullName>
    </submittedName>
</protein>
<reference evidence="7 10" key="2">
    <citation type="submission" date="2019-07" db="EMBL/GenBank/DDBJ databases">
        <title>Whole genome shotgun sequence of Myxococcus fulvus NBRC 100333.</title>
        <authorList>
            <person name="Hosoyama A."/>
            <person name="Uohara A."/>
            <person name="Ohji S."/>
            <person name="Ichikawa N."/>
        </authorList>
    </citation>
    <scope>NUCLEOTIDE SEQUENCE [LARGE SCALE GENOMIC DNA]</scope>
    <source>
        <strain evidence="7 10">NBRC 100333</strain>
    </source>
</reference>
<evidence type="ECO:0000313" key="7">
    <source>
        <dbReference type="EMBL" id="GEN11390.1"/>
    </source>
</evidence>
<dbReference type="Pfam" id="PF16912">
    <property type="entry name" value="Glu_dehyd_C"/>
    <property type="match status" value="1"/>
</dbReference>
<dbReference type="EMBL" id="BJXR01000046">
    <property type="protein sequence ID" value="GEN11390.1"/>
    <property type="molecule type" value="Genomic_DNA"/>
</dbReference>
<dbReference type="RefSeq" id="WP_074958931.1">
    <property type="nucleotide sequence ID" value="NZ_BJXR01000046.1"/>
</dbReference>
<keyword evidence="4" id="KW-0560">Oxidoreductase</keyword>
<keyword evidence="9" id="KW-1185">Reference proteome</keyword>